<feature type="region of interest" description="Disordered" evidence="1">
    <location>
        <begin position="1"/>
        <end position="25"/>
    </location>
</feature>
<protein>
    <submittedName>
        <fullName evidence="3">DUF3422 family protein</fullName>
    </submittedName>
</protein>
<sequence>MSNSHPSLREKQATMATKQPASTHGFLRHLHEPSKKYLEEWFDVPAHIHHVAHRMANPPLDRPQSRQEFQYLLQCLEVPEEHTVIYEKFGHGAKIAPNGDRLLVTWEAHTEYYSYQVWHIPDDKLKPLEFGPLRFPDFAMPLSPLGIQVNALDILVLPHISLAVEEVKHTMPGPQIYGSKIFGHDISVMTTYTPDEHQRERYLIMSPSFDVLLNQLARTIDTLVAIENYTHLILLPLQAFAQSVDQVHQFEQRHLYQRGLITTEIDASNPEKLQRWLTVLTQDFMKVSRLAESMRFKLSAAVPYDRIIRSNLSSLQEKGIDGCRQISEYVDGKTIGVADGYLQLVKRIDALVNDFQGTIAVIRTKVELLLQDQNLALQDQNLKLLRSVDKTTRSQAMLQHTVEGLSVIVISYYLSGLGSYVFKAMEEVGWISSASVASGVFVPITLGLSFLLIFLGRKVIYKKFSEKSPT</sequence>
<dbReference type="RefSeq" id="WP_313832831.1">
    <property type="nucleotide sequence ID" value="NZ_JAQOUE010000001.1"/>
</dbReference>
<keyword evidence="2" id="KW-1133">Transmembrane helix</keyword>
<dbReference type="InterPro" id="IPR021830">
    <property type="entry name" value="DUF3422"/>
</dbReference>
<comment type="caution">
    <text evidence="3">The sequence shown here is derived from an EMBL/GenBank/DDBJ whole genome shotgun (WGS) entry which is preliminary data.</text>
</comment>
<evidence type="ECO:0000256" key="1">
    <source>
        <dbReference type="SAM" id="MobiDB-lite"/>
    </source>
</evidence>
<dbReference type="EMBL" id="JAQOUE010000001">
    <property type="protein sequence ID" value="MDT7042423.1"/>
    <property type="molecule type" value="Genomic_DNA"/>
</dbReference>
<name>A0ABU3K7R5_9BACT</name>
<dbReference type="Proteomes" id="UP001250932">
    <property type="component" value="Unassembled WGS sequence"/>
</dbReference>
<evidence type="ECO:0000313" key="4">
    <source>
        <dbReference type="Proteomes" id="UP001250932"/>
    </source>
</evidence>
<reference evidence="3 4" key="1">
    <citation type="journal article" date="2023" name="ISME J.">
        <title>Cultivation and genomic characterization of novel and ubiquitous marine nitrite-oxidizing bacteria from the Nitrospirales.</title>
        <authorList>
            <person name="Mueller A.J."/>
            <person name="Daebeler A."/>
            <person name="Herbold C.W."/>
            <person name="Kirkegaard R.H."/>
            <person name="Daims H."/>
        </authorList>
    </citation>
    <scope>NUCLEOTIDE SEQUENCE [LARGE SCALE GENOMIC DNA]</scope>
    <source>
        <strain evidence="3 4">EB</strain>
    </source>
</reference>
<proteinExistence type="predicted"/>
<keyword evidence="4" id="KW-1185">Reference proteome</keyword>
<accession>A0ABU3K7R5</accession>
<gene>
    <name evidence="3" type="ORF">PPG34_08665</name>
</gene>
<evidence type="ECO:0000313" key="3">
    <source>
        <dbReference type="EMBL" id="MDT7042423.1"/>
    </source>
</evidence>
<feature type="transmembrane region" description="Helical" evidence="2">
    <location>
        <begin position="428"/>
        <end position="455"/>
    </location>
</feature>
<feature type="transmembrane region" description="Helical" evidence="2">
    <location>
        <begin position="402"/>
        <end position="422"/>
    </location>
</feature>
<evidence type="ECO:0000256" key="2">
    <source>
        <dbReference type="SAM" id="Phobius"/>
    </source>
</evidence>
<keyword evidence="2" id="KW-0812">Transmembrane</keyword>
<organism evidence="3 4">
    <name type="scientific">Candidatus Nitronereus thalassa</name>
    <dbReference type="NCBI Taxonomy" id="3020898"/>
    <lineage>
        <taxon>Bacteria</taxon>
        <taxon>Pseudomonadati</taxon>
        <taxon>Nitrospirota</taxon>
        <taxon>Nitrospiria</taxon>
        <taxon>Nitrospirales</taxon>
        <taxon>Nitrospiraceae</taxon>
        <taxon>Candidatus Nitronereus</taxon>
    </lineage>
</organism>
<keyword evidence="2" id="KW-0472">Membrane</keyword>
<dbReference type="Pfam" id="PF11902">
    <property type="entry name" value="DUF3422"/>
    <property type="match status" value="1"/>
</dbReference>